<accession>R7YXT6</accession>
<evidence type="ECO:0000313" key="5">
    <source>
        <dbReference type="Proteomes" id="UP000016924"/>
    </source>
</evidence>
<evidence type="ECO:0000256" key="1">
    <source>
        <dbReference type="ARBA" id="ARBA00022630"/>
    </source>
</evidence>
<keyword evidence="1" id="KW-0285">Flavoprotein</keyword>
<dbReference type="RefSeq" id="XP_007782034.1">
    <property type="nucleotide sequence ID" value="XM_007783844.1"/>
</dbReference>
<dbReference type="InterPro" id="IPR004136">
    <property type="entry name" value="NMO"/>
</dbReference>
<dbReference type="AlphaFoldDB" id="R7YXT6"/>
<keyword evidence="2" id="KW-0288">FMN</keyword>
<organism evidence="4 5">
    <name type="scientific">Coniosporium apollinis (strain CBS 100218)</name>
    <name type="common">Rock-inhabiting black yeast</name>
    <dbReference type="NCBI Taxonomy" id="1168221"/>
    <lineage>
        <taxon>Eukaryota</taxon>
        <taxon>Fungi</taxon>
        <taxon>Dikarya</taxon>
        <taxon>Ascomycota</taxon>
        <taxon>Pezizomycotina</taxon>
        <taxon>Dothideomycetes</taxon>
        <taxon>Dothideomycetes incertae sedis</taxon>
        <taxon>Coniosporium</taxon>
    </lineage>
</organism>
<dbReference type="PANTHER" id="PTHR32332">
    <property type="entry name" value="2-NITROPROPANE DIOXYGENASE"/>
    <property type="match status" value="1"/>
</dbReference>
<sequence length="357" mass="37384">MSPEHRLKEDYPWTQSPLIASAPMRLIALAPLAVEVSKAGGLGFIGAGNDVSMLEPELQKAQQLFAAAEHPLPATLPVGIGVLNWGADLDATLALLRTYRPAAFWLFAPRKLSDLRAWTQGARDATAGATKVWIQVGSVVDAVQVVRECGPDVLVVQGVDAGGHGLERGAGIVSLVPEVHDALVAALGPEGEAAEGKMPVLVAAGGISEGRGVAAALALGAAGVVMGTRYLASPEAEISGGYRDEVVRASDGGQTTVRSGVYDKLRGTVDWPPGYGGRGVINRSYQDAIGGMDHEENVRLYNEAMKSGDKGWGVEGRMTTYAGTGVGLIKGVKSAKEITEEVREDARSVLKSLREKL</sequence>
<dbReference type="eggNOG" id="ENOG502RHJM">
    <property type="taxonomic scope" value="Eukaryota"/>
</dbReference>
<dbReference type="GeneID" id="19903274"/>
<dbReference type="PANTHER" id="PTHR32332:SF34">
    <property type="entry name" value="2-NITROPROPANE DIOXYGENASE FAMILY, PUTATIVE-RELATED"/>
    <property type="match status" value="1"/>
</dbReference>
<evidence type="ECO:0000313" key="4">
    <source>
        <dbReference type="EMBL" id="EON66717.1"/>
    </source>
</evidence>
<name>R7YXT6_CONA1</name>
<evidence type="ECO:0000256" key="3">
    <source>
        <dbReference type="ARBA" id="ARBA00023002"/>
    </source>
</evidence>
<evidence type="ECO:0000256" key="2">
    <source>
        <dbReference type="ARBA" id="ARBA00022643"/>
    </source>
</evidence>
<dbReference type="InterPro" id="IPR013785">
    <property type="entry name" value="Aldolase_TIM"/>
</dbReference>
<keyword evidence="3" id="KW-0560">Oxidoreductase</keyword>
<keyword evidence="5" id="KW-1185">Reference proteome</keyword>
<dbReference type="Gene3D" id="3.20.20.70">
    <property type="entry name" value="Aldolase class I"/>
    <property type="match status" value="1"/>
</dbReference>
<reference evidence="5" key="1">
    <citation type="submission" date="2012-06" db="EMBL/GenBank/DDBJ databases">
        <title>The genome sequence of Coniosporium apollinis CBS 100218.</title>
        <authorList>
            <consortium name="The Broad Institute Genome Sequencing Platform"/>
            <person name="Cuomo C."/>
            <person name="Gorbushina A."/>
            <person name="Noack S."/>
            <person name="Walker B."/>
            <person name="Young S.K."/>
            <person name="Zeng Q."/>
            <person name="Gargeya S."/>
            <person name="Fitzgerald M."/>
            <person name="Haas B."/>
            <person name="Abouelleil A."/>
            <person name="Alvarado L."/>
            <person name="Arachchi H.M."/>
            <person name="Berlin A.M."/>
            <person name="Chapman S.B."/>
            <person name="Goldberg J."/>
            <person name="Griggs A."/>
            <person name="Gujja S."/>
            <person name="Hansen M."/>
            <person name="Howarth C."/>
            <person name="Imamovic A."/>
            <person name="Larimer J."/>
            <person name="McCowan C."/>
            <person name="Montmayeur A."/>
            <person name="Murphy C."/>
            <person name="Neiman D."/>
            <person name="Pearson M."/>
            <person name="Priest M."/>
            <person name="Roberts A."/>
            <person name="Saif S."/>
            <person name="Shea T."/>
            <person name="Sisk P."/>
            <person name="Sykes S."/>
            <person name="Wortman J."/>
            <person name="Nusbaum C."/>
            <person name="Birren B."/>
        </authorList>
    </citation>
    <scope>NUCLEOTIDE SEQUENCE [LARGE SCALE GENOMIC DNA]</scope>
    <source>
        <strain evidence="5">CBS 100218</strain>
    </source>
</reference>
<gene>
    <name evidence="4" type="ORF">W97_05963</name>
</gene>
<dbReference type="CDD" id="cd04730">
    <property type="entry name" value="NPD_like"/>
    <property type="match status" value="1"/>
</dbReference>
<dbReference type="Pfam" id="PF03060">
    <property type="entry name" value="NMO"/>
    <property type="match status" value="1"/>
</dbReference>
<dbReference type="OMA" id="PQGRMTT"/>
<dbReference type="HOGENOM" id="CLU_038732_9_0_1"/>
<dbReference type="SUPFAM" id="SSF51412">
    <property type="entry name" value="Inosine monophosphate dehydrogenase (IMPDH)"/>
    <property type="match status" value="1"/>
</dbReference>
<proteinExistence type="predicted"/>
<dbReference type="EMBL" id="JH767582">
    <property type="protein sequence ID" value="EON66717.1"/>
    <property type="molecule type" value="Genomic_DNA"/>
</dbReference>
<dbReference type="Proteomes" id="UP000016924">
    <property type="component" value="Unassembled WGS sequence"/>
</dbReference>
<dbReference type="STRING" id="1168221.R7YXT6"/>
<protein>
    <submittedName>
        <fullName evidence="4">Uncharacterized protein</fullName>
    </submittedName>
</protein>
<dbReference type="OrthoDB" id="2349068at2759"/>
<dbReference type="GO" id="GO:0018580">
    <property type="term" value="F:nitronate monooxygenase activity"/>
    <property type="evidence" value="ECO:0007669"/>
    <property type="project" value="InterPro"/>
</dbReference>